<evidence type="ECO:0000256" key="2">
    <source>
        <dbReference type="ARBA" id="ARBA00022801"/>
    </source>
</evidence>
<dbReference type="PANTHER" id="PTHR23088">
    <property type="entry name" value="NITRILASE-RELATED"/>
    <property type="match status" value="1"/>
</dbReference>
<evidence type="ECO:0000313" key="4">
    <source>
        <dbReference type="EMBL" id="MBB5188149.1"/>
    </source>
</evidence>
<dbReference type="PANTHER" id="PTHR23088:SF27">
    <property type="entry name" value="DEAMINATED GLUTATHIONE AMIDASE"/>
    <property type="match status" value="1"/>
</dbReference>
<sequence length="267" mass="28593">MVKLAAIQMVSSADLGANLQRAEALVAEAAGNGARLVVLPENFALFGSRDIAALAATEAVDANLQQFLSAQAARHQLIVVGGTIPTPAEDGRVYATSFVYAASGNCLGSYRKIHLFDAELGDEQGRYRESDAYAPGDSVLVVDTELGKLGVAVCYDLRFPELFRAMQDRGVDIIALPSAFTRSTGWAHWLPLLRARAIENQCLVVAANQGGIHDAKRQTSGGSVLIDSWGRVLAEAGLGACTVIANYDTEEQIALRKRMPVAQHRRL</sequence>
<dbReference type="InterPro" id="IPR045254">
    <property type="entry name" value="Nit1/2_C-N_Hydrolase"/>
</dbReference>
<evidence type="ECO:0000313" key="5">
    <source>
        <dbReference type="Proteomes" id="UP000536640"/>
    </source>
</evidence>
<dbReference type="Pfam" id="PF00795">
    <property type="entry name" value="CN_hydrolase"/>
    <property type="match status" value="1"/>
</dbReference>
<dbReference type="PROSITE" id="PS50263">
    <property type="entry name" value="CN_HYDROLASE"/>
    <property type="match status" value="1"/>
</dbReference>
<comment type="caution">
    <text evidence="4">The sequence shown here is derived from an EMBL/GenBank/DDBJ whole genome shotgun (WGS) entry which is preliminary data.</text>
</comment>
<protein>
    <submittedName>
        <fullName evidence="4">Nitrilase</fullName>
        <ecNumber evidence="4">3.5.5.1</ecNumber>
    </submittedName>
</protein>
<dbReference type="AlphaFoldDB" id="A0A840R4J8"/>
<proteinExistence type="inferred from homology"/>
<comment type="similarity">
    <text evidence="1">Belongs to the carbon-nitrogen hydrolase superfamily. NIT1/NIT2 family.</text>
</comment>
<evidence type="ECO:0000256" key="1">
    <source>
        <dbReference type="ARBA" id="ARBA00010613"/>
    </source>
</evidence>
<feature type="domain" description="CN hydrolase" evidence="3">
    <location>
        <begin position="2"/>
        <end position="249"/>
    </location>
</feature>
<dbReference type="InterPro" id="IPR001110">
    <property type="entry name" value="UPF0012_CS"/>
</dbReference>
<dbReference type="EMBL" id="JACHHW010000006">
    <property type="protein sequence ID" value="MBB5188149.1"/>
    <property type="molecule type" value="Genomic_DNA"/>
</dbReference>
<keyword evidence="5" id="KW-1185">Reference proteome</keyword>
<evidence type="ECO:0000259" key="3">
    <source>
        <dbReference type="PROSITE" id="PS50263"/>
    </source>
</evidence>
<dbReference type="PROSITE" id="PS01227">
    <property type="entry name" value="UPF0012"/>
    <property type="match status" value="1"/>
</dbReference>
<dbReference type="GO" id="GO:0000257">
    <property type="term" value="F:nitrilase activity"/>
    <property type="evidence" value="ECO:0007669"/>
    <property type="project" value="UniProtKB-EC"/>
</dbReference>
<reference evidence="4 5" key="1">
    <citation type="submission" date="2020-08" db="EMBL/GenBank/DDBJ databases">
        <title>Genomic Encyclopedia of Type Strains, Phase IV (KMG-IV): sequencing the most valuable type-strain genomes for metagenomic binning, comparative biology and taxonomic classification.</title>
        <authorList>
            <person name="Goeker M."/>
        </authorList>
    </citation>
    <scope>NUCLEOTIDE SEQUENCE [LARGE SCALE GENOMIC DNA]</scope>
    <source>
        <strain evidence="4 5">DSM 25701</strain>
    </source>
</reference>
<keyword evidence="2 4" id="KW-0378">Hydrolase</keyword>
<name>A0A840R4J8_9GAMM</name>
<dbReference type="InterPro" id="IPR036526">
    <property type="entry name" value="C-N_Hydrolase_sf"/>
</dbReference>
<dbReference type="EC" id="3.5.5.1" evidence="4"/>
<dbReference type="GO" id="GO:0016811">
    <property type="term" value="F:hydrolase activity, acting on carbon-nitrogen (but not peptide) bonds, in linear amides"/>
    <property type="evidence" value="ECO:0007669"/>
    <property type="project" value="InterPro"/>
</dbReference>
<dbReference type="CDD" id="cd07572">
    <property type="entry name" value="nit"/>
    <property type="match status" value="1"/>
</dbReference>
<gene>
    <name evidence="4" type="ORF">HNQ57_002428</name>
</gene>
<dbReference type="Gene3D" id="3.60.110.10">
    <property type="entry name" value="Carbon-nitrogen hydrolase"/>
    <property type="match status" value="1"/>
</dbReference>
<dbReference type="InterPro" id="IPR003010">
    <property type="entry name" value="C-N_Hydrolase"/>
</dbReference>
<accession>A0A840R4J8</accession>
<dbReference type="Proteomes" id="UP000536640">
    <property type="component" value="Unassembled WGS sequence"/>
</dbReference>
<organism evidence="4 5">
    <name type="scientific">Zhongshania antarctica</name>
    <dbReference type="NCBI Taxonomy" id="641702"/>
    <lineage>
        <taxon>Bacteria</taxon>
        <taxon>Pseudomonadati</taxon>
        <taxon>Pseudomonadota</taxon>
        <taxon>Gammaproteobacteria</taxon>
        <taxon>Cellvibrionales</taxon>
        <taxon>Spongiibacteraceae</taxon>
        <taxon>Zhongshania</taxon>
    </lineage>
</organism>
<dbReference type="SUPFAM" id="SSF56317">
    <property type="entry name" value="Carbon-nitrogen hydrolase"/>
    <property type="match status" value="1"/>
</dbReference>